<dbReference type="AlphaFoldDB" id="A0A2P5D236"/>
<dbReference type="Gene3D" id="1.10.510.10">
    <property type="entry name" value="Transferase(Phosphotransferase) domain 1"/>
    <property type="match status" value="1"/>
</dbReference>
<name>A0A2P5D236_TREOI</name>
<dbReference type="InterPro" id="IPR001245">
    <property type="entry name" value="Ser-Thr/Tyr_kinase_cat_dom"/>
</dbReference>
<dbReference type="PANTHER" id="PTHR48005:SF16">
    <property type="entry name" value="MDIS1-INTERACTING RECEPTOR LIKE KINASE 2-LIKE ISOFORM X1"/>
    <property type="match status" value="1"/>
</dbReference>
<keyword evidence="5 10" id="KW-0418">Kinase</keyword>
<proteinExistence type="predicted"/>
<evidence type="ECO:0000256" key="2">
    <source>
        <dbReference type="ARBA" id="ARBA00022527"/>
    </source>
</evidence>
<dbReference type="InterPro" id="IPR011009">
    <property type="entry name" value="Kinase-like_dom_sf"/>
</dbReference>
<dbReference type="EC" id="2.7.11.1" evidence="1"/>
<evidence type="ECO:0000313" key="10">
    <source>
        <dbReference type="EMBL" id="PON67343.1"/>
    </source>
</evidence>
<keyword evidence="6" id="KW-0067">ATP-binding</keyword>
<keyword evidence="3" id="KW-0808">Transferase</keyword>
<dbReference type="OrthoDB" id="1161209at2759"/>
<dbReference type="PANTHER" id="PTHR48005">
    <property type="entry name" value="LEUCINE RICH REPEAT KINASE 2"/>
    <property type="match status" value="1"/>
</dbReference>
<protein>
    <recommendedName>
        <fullName evidence="1">non-specific serine/threonine protein kinase</fullName>
        <ecNumber evidence="1">2.7.11.1</ecNumber>
    </recommendedName>
</protein>
<comment type="caution">
    <text evidence="10">The sequence shown here is derived from an EMBL/GenBank/DDBJ whole genome shotgun (WGS) entry which is preliminary data.</text>
</comment>
<evidence type="ECO:0000256" key="3">
    <source>
        <dbReference type="ARBA" id="ARBA00022679"/>
    </source>
</evidence>
<dbReference type="Pfam" id="PF07714">
    <property type="entry name" value="PK_Tyr_Ser-Thr"/>
    <property type="match status" value="1"/>
</dbReference>
<evidence type="ECO:0000313" key="11">
    <source>
        <dbReference type="Proteomes" id="UP000237000"/>
    </source>
</evidence>
<comment type="catalytic activity">
    <reaction evidence="8">
        <text>L-seryl-[protein] + ATP = O-phospho-L-seryl-[protein] + ADP + H(+)</text>
        <dbReference type="Rhea" id="RHEA:17989"/>
        <dbReference type="Rhea" id="RHEA-COMP:9863"/>
        <dbReference type="Rhea" id="RHEA-COMP:11604"/>
        <dbReference type="ChEBI" id="CHEBI:15378"/>
        <dbReference type="ChEBI" id="CHEBI:29999"/>
        <dbReference type="ChEBI" id="CHEBI:30616"/>
        <dbReference type="ChEBI" id="CHEBI:83421"/>
        <dbReference type="ChEBI" id="CHEBI:456216"/>
        <dbReference type="EC" id="2.7.11.1"/>
    </reaction>
</comment>
<evidence type="ECO:0000256" key="1">
    <source>
        <dbReference type="ARBA" id="ARBA00012513"/>
    </source>
</evidence>
<evidence type="ECO:0000256" key="8">
    <source>
        <dbReference type="ARBA" id="ARBA00048679"/>
    </source>
</evidence>
<sequence length="132" mass="14539">TMAITEKCDVYSFGVVALETLMGRHPGQMLSFLSSSSSSSSFQNMLLSEVIDHRLCPPKDRLVERDVVLIATLALACINSKPRRRPTMKQVSQQLLAPKGLLAKRFCDISLGQLIIPEVYLDVGSEISTSEI</sequence>
<dbReference type="STRING" id="63057.A0A2P5D236"/>
<dbReference type="SUPFAM" id="SSF56112">
    <property type="entry name" value="Protein kinase-like (PK-like)"/>
    <property type="match status" value="1"/>
</dbReference>
<dbReference type="InParanoid" id="A0A2P5D236"/>
<organism evidence="10 11">
    <name type="scientific">Trema orientale</name>
    <name type="common">Charcoal tree</name>
    <name type="synonym">Celtis orientalis</name>
    <dbReference type="NCBI Taxonomy" id="63057"/>
    <lineage>
        <taxon>Eukaryota</taxon>
        <taxon>Viridiplantae</taxon>
        <taxon>Streptophyta</taxon>
        <taxon>Embryophyta</taxon>
        <taxon>Tracheophyta</taxon>
        <taxon>Spermatophyta</taxon>
        <taxon>Magnoliopsida</taxon>
        <taxon>eudicotyledons</taxon>
        <taxon>Gunneridae</taxon>
        <taxon>Pentapetalae</taxon>
        <taxon>rosids</taxon>
        <taxon>fabids</taxon>
        <taxon>Rosales</taxon>
        <taxon>Cannabaceae</taxon>
        <taxon>Trema</taxon>
    </lineage>
</organism>
<keyword evidence="11" id="KW-1185">Reference proteome</keyword>
<reference evidence="11" key="1">
    <citation type="submission" date="2016-06" db="EMBL/GenBank/DDBJ databases">
        <title>Parallel loss of symbiosis genes in relatives of nitrogen-fixing non-legume Parasponia.</title>
        <authorList>
            <person name="Van Velzen R."/>
            <person name="Holmer R."/>
            <person name="Bu F."/>
            <person name="Rutten L."/>
            <person name="Van Zeijl A."/>
            <person name="Liu W."/>
            <person name="Santuari L."/>
            <person name="Cao Q."/>
            <person name="Sharma T."/>
            <person name="Shen D."/>
            <person name="Roswanjaya Y."/>
            <person name="Wardhani T."/>
            <person name="Kalhor M.S."/>
            <person name="Jansen J."/>
            <person name="Van den Hoogen J."/>
            <person name="Gungor B."/>
            <person name="Hartog M."/>
            <person name="Hontelez J."/>
            <person name="Verver J."/>
            <person name="Yang W.-C."/>
            <person name="Schijlen E."/>
            <person name="Repin R."/>
            <person name="Schilthuizen M."/>
            <person name="Schranz E."/>
            <person name="Heidstra R."/>
            <person name="Miyata K."/>
            <person name="Fedorova E."/>
            <person name="Kohlen W."/>
            <person name="Bisseling T."/>
            <person name="Smit S."/>
            <person name="Geurts R."/>
        </authorList>
    </citation>
    <scope>NUCLEOTIDE SEQUENCE [LARGE SCALE GENOMIC DNA]</scope>
    <source>
        <strain evidence="11">cv. RG33-2</strain>
    </source>
</reference>
<evidence type="ECO:0000256" key="6">
    <source>
        <dbReference type="ARBA" id="ARBA00022840"/>
    </source>
</evidence>
<feature type="domain" description="Serine-threonine/tyrosine-protein kinase catalytic" evidence="9">
    <location>
        <begin position="3"/>
        <end position="95"/>
    </location>
</feature>
<evidence type="ECO:0000259" key="9">
    <source>
        <dbReference type="Pfam" id="PF07714"/>
    </source>
</evidence>
<evidence type="ECO:0000256" key="5">
    <source>
        <dbReference type="ARBA" id="ARBA00022777"/>
    </source>
</evidence>
<evidence type="ECO:0000256" key="7">
    <source>
        <dbReference type="ARBA" id="ARBA00047899"/>
    </source>
</evidence>
<dbReference type="GO" id="GO:0005524">
    <property type="term" value="F:ATP binding"/>
    <property type="evidence" value="ECO:0007669"/>
    <property type="project" value="UniProtKB-KW"/>
</dbReference>
<dbReference type="GO" id="GO:0004674">
    <property type="term" value="F:protein serine/threonine kinase activity"/>
    <property type="evidence" value="ECO:0007669"/>
    <property type="project" value="UniProtKB-KW"/>
</dbReference>
<comment type="catalytic activity">
    <reaction evidence="7">
        <text>L-threonyl-[protein] + ATP = O-phospho-L-threonyl-[protein] + ADP + H(+)</text>
        <dbReference type="Rhea" id="RHEA:46608"/>
        <dbReference type="Rhea" id="RHEA-COMP:11060"/>
        <dbReference type="Rhea" id="RHEA-COMP:11605"/>
        <dbReference type="ChEBI" id="CHEBI:15378"/>
        <dbReference type="ChEBI" id="CHEBI:30013"/>
        <dbReference type="ChEBI" id="CHEBI:30616"/>
        <dbReference type="ChEBI" id="CHEBI:61977"/>
        <dbReference type="ChEBI" id="CHEBI:456216"/>
        <dbReference type="EC" id="2.7.11.1"/>
    </reaction>
</comment>
<keyword evidence="4" id="KW-0547">Nucleotide-binding</keyword>
<keyword evidence="2" id="KW-0723">Serine/threonine-protein kinase</keyword>
<dbReference type="Proteomes" id="UP000237000">
    <property type="component" value="Unassembled WGS sequence"/>
</dbReference>
<accession>A0A2P5D236</accession>
<evidence type="ECO:0000256" key="4">
    <source>
        <dbReference type="ARBA" id="ARBA00022741"/>
    </source>
</evidence>
<feature type="non-terminal residue" evidence="10">
    <location>
        <position position="1"/>
    </location>
</feature>
<dbReference type="InterPro" id="IPR051420">
    <property type="entry name" value="Ser_Thr_Kinases_DiverseReg"/>
</dbReference>
<gene>
    <name evidence="10" type="ORF">TorRG33x02_265160</name>
</gene>
<dbReference type="EMBL" id="JXTC01000305">
    <property type="protein sequence ID" value="PON67343.1"/>
    <property type="molecule type" value="Genomic_DNA"/>
</dbReference>